<organism evidence="2 3">
    <name type="scientific">Porphyromonas asaccharolytica (strain ATCC 25260 / DSM 20707 / BCRC 10618 / CCUG 7834 / JCM 6326 / LMG 13178 / VPI 4198 / B440)</name>
    <name type="common">Bacteroides asaccharolyticus</name>
    <dbReference type="NCBI Taxonomy" id="879243"/>
    <lineage>
        <taxon>Bacteria</taxon>
        <taxon>Pseudomonadati</taxon>
        <taxon>Bacteroidota</taxon>
        <taxon>Bacteroidia</taxon>
        <taxon>Bacteroidales</taxon>
        <taxon>Porphyromonadaceae</taxon>
        <taxon>Porphyromonas</taxon>
    </lineage>
</organism>
<gene>
    <name evidence="2" type="ordered locus">Poras_1055</name>
</gene>
<evidence type="ECO:0000313" key="2">
    <source>
        <dbReference type="EMBL" id="AEE12998.1"/>
    </source>
</evidence>
<keyword evidence="3" id="KW-1185">Reference proteome</keyword>
<evidence type="ECO:0008006" key="4">
    <source>
        <dbReference type="Google" id="ProtNLM"/>
    </source>
</evidence>
<proteinExistence type="predicted"/>
<dbReference type="STRING" id="879243.Poras_1055"/>
<dbReference type="EMBL" id="CP002689">
    <property type="protein sequence ID" value="AEE12998.1"/>
    <property type="molecule type" value="Genomic_DNA"/>
</dbReference>
<dbReference type="HOGENOM" id="CLU_578538_0_0_10"/>
<dbReference type="Proteomes" id="UP000006545">
    <property type="component" value="Chromosome"/>
</dbReference>
<reference evidence="3" key="1">
    <citation type="submission" date="2011-04" db="EMBL/GenBank/DDBJ databases">
        <title>The complete genome of Porphyromonas asaccharolytica DSM 20707.</title>
        <authorList>
            <person name="Lucas S."/>
            <person name="Han J."/>
            <person name="Lapidus A."/>
            <person name="Bruce D."/>
            <person name="Goodwin L."/>
            <person name="Pitluck S."/>
            <person name="Peters L."/>
            <person name="Kyrpides N."/>
            <person name="Mavromatis K."/>
            <person name="Ivanova N."/>
            <person name="Ovchinnikova G."/>
            <person name="Pagani I."/>
            <person name="Lu M."/>
            <person name="Detter J.C."/>
            <person name="Tapia R."/>
            <person name="Han C."/>
            <person name="Land M."/>
            <person name="Hauser L."/>
            <person name="Markowitz V."/>
            <person name="Cheng J.-F."/>
            <person name="Hugenholtz P."/>
            <person name="Woyke T."/>
            <person name="Wu D."/>
            <person name="Gronow S."/>
            <person name="Wellnitz S."/>
            <person name="Brambilla E."/>
            <person name="Klenk H.-P."/>
            <person name="Eisen J.A."/>
        </authorList>
    </citation>
    <scope>NUCLEOTIDE SEQUENCE [LARGE SCALE GENOMIC DNA]</scope>
    <source>
        <strain evidence="3">ATCC 25260 / DSM 20707 / VPI 4198</strain>
    </source>
</reference>
<accession>F4KKY6</accession>
<evidence type="ECO:0000256" key="1">
    <source>
        <dbReference type="SAM" id="SignalP"/>
    </source>
</evidence>
<dbReference type="KEGG" id="pah:Poras_1055"/>
<dbReference type="Gene3D" id="3.80.10.10">
    <property type="entry name" value="Ribonuclease Inhibitor"/>
    <property type="match status" value="1"/>
</dbReference>
<dbReference type="AlphaFoldDB" id="F4KKY6"/>
<dbReference type="eggNOG" id="COG4886">
    <property type="taxonomic scope" value="Bacteria"/>
</dbReference>
<sequence length="472" mass="53451">MKKSKLHLMSWLLLLASILLISCKKDEPNQKKETPRNPEVVAQEQELLKLLGEDEGIAFASGMKVGDTISMGIWAEGKLEFKGMKPSEYPSRYPNIKEWVCYTITDPNVVIKGNVIGFNIHEAPLTAFVASQAPNLKHFYMIGCPNITDLDFSQCKGLGSIRTSKLNNLTRIALPTEPILKELSLWTSPKLEQLNLSKATELKVLNLVRTSLKELDLTHCNKLIELYLEESSTPIPDISHLKLEALSLRNKNLTSLDVSKLPATLIGLDLGKNKLQSSLDLSLLKRLNVLYISDNQLSTLKLHHVPAQLYAQRNQLTSIEVAEAENKYYEEDWYDEKQQKQRWYTTLFVDLTFNKMSEEAITQFLDKLFTNEIPNKLQGLFLVATRENENDEFSFGENAFTSQHLELIKAKGWMTVGYTKSTGDLYFVSPAVYTAELPTPMMSQGYPSLELMRENPIDASNESDARAFTPHL</sequence>
<dbReference type="InterPro" id="IPR032675">
    <property type="entry name" value="LRR_dom_sf"/>
</dbReference>
<feature type="chain" id="PRO_5003315743" description="Leucine-rich repeat-containing protein" evidence="1">
    <location>
        <begin position="22"/>
        <end position="472"/>
    </location>
</feature>
<evidence type="ECO:0000313" key="3">
    <source>
        <dbReference type="Proteomes" id="UP000006545"/>
    </source>
</evidence>
<name>F4KKY6_PORAD</name>
<dbReference type="PROSITE" id="PS51257">
    <property type="entry name" value="PROKAR_LIPOPROTEIN"/>
    <property type="match status" value="1"/>
</dbReference>
<keyword evidence="1" id="KW-0732">Signal</keyword>
<protein>
    <recommendedName>
        <fullName evidence="4">Leucine-rich repeat-containing protein</fullName>
    </recommendedName>
</protein>
<feature type="signal peptide" evidence="1">
    <location>
        <begin position="1"/>
        <end position="21"/>
    </location>
</feature>
<dbReference type="SUPFAM" id="SSF52058">
    <property type="entry name" value="L domain-like"/>
    <property type="match status" value="1"/>
</dbReference>
<dbReference type="RefSeq" id="WP_013760463.1">
    <property type="nucleotide sequence ID" value="NC_015501.1"/>
</dbReference>